<dbReference type="RefSeq" id="WP_256602913.1">
    <property type="nucleotide sequence ID" value="NZ_JANIBJ010000023.1"/>
</dbReference>
<sequence>MNLDTTIDFDVKKFFNWWSGELAFLVPKGLRQRLRQRHGSAVFTPTAQGFEVRLVDDEENLILQCHIDLNQTNSFQQLKTQYPALEKADFVLRLPTELALHKLLYLPMAAQENLRQVVGFELDRYTPFNAEQVYFALVPLGATEYAQLRVLLIAAPKLGVDEALTNLTLLGAKPHKVDYAPVAAEFSHVHNAYNLLPERFRHQESGWSRSLQWLPGVGLALLMLAAMALPVWREGQAVDSLQTRIRQLQKQNRVVDEQQGEIDALRLETQKLIDIKQQSPALLAVLNELSRLLNEDTWLTNLHFSENQMQIQGQSPAASALISMLESSDFFSAVSFVSPLTQDKTTGRERFQISMTVSMPPAGPDEPNEEAVDRDATPAPENQPGEQEPLESGGEVGNE</sequence>
<comment type="caution">
    <text evidence="3">The sequence shown here is derived from an EMBL/GenBank/DDBJ whole genome shotgun (WGS) entry which is preliminary data.</text>
</comment>
<dbReference type="Proteomes" id="UP001524499">
    <property type="component" value="Unassembled WGS sequence"/>
</dbReference>
<feature type="coiled-coil region" evidence="1">
    <location>
        <begin position="238"/>
        <end position="268"/>
    </location>
</feature>
<dbReference type="EMBL" id="JANIBJ010000023">
    <property type="protein sequence ID" value="MCQ8105038.1"/>
    <property type="molecule type" value="Genomic_DNA"/>
</dbReference>
<name>A0ABT1THW0_9GAMM</name>
<feature type="region of interest" description="Disordered" evidence="2">
    <location>
        <begin position="356"/>
        <end position="399"/>
    </location>
</feature>
<dbReference type="PANTHER" id="PTHR40278:SF1">
    <property type="entry name" value="DNA UTILIZATION PROTEIN HOFN"/>
    <property type="match status" value="1"/>
</dbReference>
<dbReference type="Pfam" id="PF05137">
    <property type="entry name" value="PilN"/>
    <property type="match status" value="1"/>
</dbReference>
<keyword evidence="1" id="KW-0175">Coiled coil</keyword>
<evidence type="ECO:0000256" key="2">
    <source>
        <dbReference type="SAM" id="MobiDB-lite"/>
    </source>
</evidence>
<gene>
    <name evidence="3" type="ORF">NP590_13055</name>
</gene>
<protein>
    <submittedName>
        <fullName evidence="3">PilN domain-containing protein</fullName>
    </submittedName>
</protein>
<evidence type="ECO:0000313" key="3">
    <source>
        <dbReference type="EMBL" id="MCQ8105038.1"/>
    </source>
</evidence>
<keyword evidence="4" id="KW-1185">Reference proteome</keyword>
<dbReference type="InterPro" id="IPR043129">
    <property type="entry name" value="ATPase_NBD"/>
</dbReference>
<organism evidence="3 4">
    <name type="scientific">Methylomonas subterranea</name>
    <dbReference type="NCBI Taxonomy" id="2952225"/>
    <lineage>
        <taxon>Bacteria</taxon>
        <taxon>Pseudomonadati</taxon>
        <taxon>Pseudomonadota</taxon>
        <taxon>Gammaproteobacteria</taxon>
        <taxon>Methylococcales</taxon>
        <taxon>Methylococcaceae</taxon>
        <taxon>Methylomonas</taxon>
    </lineage>
</organism>
<evidence type="ECO:0000256" key="1">
    <source>
        <dbReference type="SAM" id="Coils"/>
    </source>
</evidence>
<accession>A0ABT1THW0</accession>
<proteinExistence type="predicted"/>
<dbReference type="InterPro" id="IPR007813">
    <property type="entry name" value="PilN"/>
</dbReference>
<evidence type="ECO:0000313" key="4">
    <source>
        <dbReference type="Proteomes" id="UP001524499"/>
    </source>
</evidence>
<dbReference type="SUPFAM" id="SSF53067">
    <property type="entry name" value="Actin-like ATPase domain"/>
    <property type="match status" value="1"/>
</dbReference>
<dbReference type="PANTHER" id="PTHR40278">
    <property type="entry name" value="DNA UTILIZATION PROTEIN HOFN"/>
    <property type="match status" value="1"/>
</dbReference>
<dbReference type="Gene3D" id="3.30.1490.300">
    <property type="match status" value="1"/>
</dbReference>
<reference evidence="3 4" key="1">
    <citation type="submission" date="2022-07" db="EMBL/GenBank/DDBJ databases">
        <title>Methylomonas rivi sp. nov., Methylomonas rosea sp. nov., Methylomonas aureus sp. nov. and Methylomonas subterranea sp. nov., four novel methanotrophs isolated from a freshwater creek and the deep terrestrial subsurface.</title>
        <authorList>
            <person name="Abin C."/>
            <person name="Sankaranarayanan K."/>
            <person name="Garner C."/>
            <person name="Sindelar R."/>
            <person name="Kotary K."/>
            <person name="Garner R."/>
            <person name="Barclay S."/>
            <person name="Lawson P."/>
            <person name="Krumholz L."/>
        </authorList>
    </citation>
    <scope>NUCLEOTIDE SEQUENCE [LARGE SCALE GENOMIC DNA]</scope>
    <source>
        <strain evidence="3 4">SURF-2</strain>
    </source>
</reference>
<dbReference type="InterPro" id="IPR052534">
    <property type="entry name" value="Extracell_DNA_Util/SecSys_Comp"/>
</dbReference>